<keyword evidence="5" id="KW-1185">Reference proteome</keyword>
<reference evidence="4 5" key="1">
    <citation type="submission" date="2021-10" db="EMBL/GenBank/DDBJ databases">
        <authorList>
            <person name="Koch H."/>
        </authorList>
    </citation>
    <scope>NUCLEOTIDE SEQUENCE [LARGE SCALE GENOMIC DNA]</scope>
    <source>
        <strain evidence="4">6680</strain>
    </source>
</reference>
<evidence type="ECO:0000256" key="2">
    <source>
        <dbReference type="ARBA" id="ARBA00049402"/>
    </source>
</evidence>
<dbReference type="Pfam" id="PF00156">
    <property type="entry name" value="Pribosyltran"/>
    <property type="match status" value="1"/>
</dbReference>
<evidence type="ECO:0000313" key="5">
    <source>
        <dbReference type="Proteomes" id="UP000839052"/>
    </source>
</evidence>
<dbReference type="InterPro" id="IPR050408">
    <property type="entry name" value="HGPRT"/>
</dbReference>
<dbReference type="SUPFAM" id="SSF53271">
    <property type="entry name" value="PRTase-like"/>
    <property type="match status" value="1"/>
</dbReference>
<comment type="catalytic activity">
    <reaction evidence="1">
        <text>GMP + diphosphate = guanine + 5-phospho-alpha-D-ribose 1-diphosphate</text>
        <dbReference type="Rhea" id="RHEA:25424"/>
        <dbReference type="ChEBI" id="CHEBI:16235"/>
        <dbReference type="ChEBI" id="CHEBI:33019"/>
        <dbReference type="ChEBI" id="CHEBI:58017"/>
        <dbReference type="ChEBI" id="CHEBI:58115"/>
        <dbReference type="EC" id="2.4.2.8"/>
    </reaction>
    <physiologicalReaction direction="right-to-left" evidence="1">
        <dbReference type="Rhea" id="RHEA:25426"/>
    </physiologicalReaction>
</comment>
<evidence type="ECO:0000259" key="3">
    <source>
        <dbReference type="Pfam" id="PF00156"/>
    </source>
</evidence>
<keyword evidence="4" id="KW-0808">Transferase</keyword>
<accession>A0ABM8YZ48</accession>
<name>A0ABM8YZ48_9PROT</name>
<sequence>MLSNQQASDILNQAELIISAEEVQAAVMNVAQEINTVLADMHPLLLSVMGGAVVFTGQLLPLLTFPLDFDYVHVSRYGSNQQGGTLHWKVEPRENVTGRVVLVVDDILDAGETLAAVKQRVLNLGAAKFYSAVFADKRIGKAKPIRADFVGVELPDRFVFGFGMDIHGAWRNLPAVYATRGK</sequence>
<dbReference type="PANTHER" id="PTHR43340:SF1">
    <property type="entry name" value="HYPOXANTHINE PHOSPHORIBOSYLTRANSFERASE"/>
    <property type="match status" value="1"/>
</dbReference>
<dbReference type="EC" id="2.4.2.8" evidence="4"/>
<dbReference type="RefSeq" id="WP_239796726.1">
    <property type="nucleotide sequence ID" value="NZ_OU912926.1"/>
</dbReference>
<gene>
    <name evidence="4" type="ORF">NTG6680_1590</name>
</gene>
<dbReference type="PANTHER" id="PTHR43340">
    <property type="entry name" value="HYPOXANTHINE-GUANINE PHOSPHORIBOSYLTRANSFERASE"/>
    <property type="match status" value="1"/>
</dbReference>
<organism evidence="4 5">
    <name type="scientific">Candidatus Nitrotoga arctica</name>
    <dbReference type="NCBI Taxonomy" id="453162"/>
    <lineage>
        <taxon>Bacteria</taxon>
        <taxon>Pseudomonadati</taxon>
        <taxon>Pseudomonadota</taxon>
        <taxon>Betaproteobacteria</taxon>
        <taxon>Nitrosomonadales</taxon>
        <taxon>Gallionellaceae</taxon>
        <taxon>Candidatus Nitrotoga</taxon>
    </lineage>
</organism>
<evidence type="ECO:0000256" key="1">
    <source>
        <dbReference type="ARBA" id="ARBA00048811"/>
    </source>
</evidence>
<dbReference type="InterPro" id="IPR000836">
    <property type="entry name" value="PRTase_dom"/>
</dbReference>
<comment type="catalytic activity">
    <reaction evidence="2">
        <text>IMP + diphosphate = hypoxanthine + 5-phospho-alpha-D-ribose 1-diphosphate</text>
        <dbReference type="Rhea" id="RHEA:17973"/>
        <dbReference type="ChEBI" id="CHEBI:17368"/>
        <dbReference type="ChEBI" id="CHEBI:33019"/>
        <dbReference type="ChEBI" id="CHEBI:58017"/>
        <dbReference type="ChEBI" id="CHEBI:58053"/>
        <dbReference type="EC" id="2.4.2.8"/>
    </reaction>
    <physiologicalReaction direction="right-to-left" evidence="2">
        <dbReference type="Rhea" id="RHEA:17975"/>
    </physiologicalReaction>
</comment>
<dbReference type="EMBL" id="OU912926">
    <property type="protein sequence ID" value="CAG9932843.1"/>
    <property type="molecule type" value="Genomic_DNA"/>
</dbReference>
<protein>
    <submittedName>
        <fullName evidence="4">Hypoxanthine-guanine phosphoribosyltransferase</fullName>
        <ecNumber evidence="4">2.4.2.8</ecNumber>
    </submittedName>
</protein>
<feature type="domain" description="Phosphoribosyltransferase" evidence="3">
    <location>
        <begin position="21"/>
        <end position="166"/>
    </location>
</feature>
<dbReference type="GO" id="GO:0016757">
    <property type="term" value="F:glycosyltransferase activity"/>
    <property type="evidence" value="ECO:0007669"/>
    <property type="project" value="UniProtKB-KW"/>
</dbReference>
<dbReference type="CDD" id="cd06223">
    <property type="entry name" value="PRTases_typeI"/>
    <property type="match status" value="1"/>
</dbReference>
<evidence type="ECO:0000313" key="4">
    <source>
        <dbReference type="EMBL" id="CAG9932843.1"/>
    </source>
</evidence>
<proteinExistence type="predicted"/>
<dbReference type="NCBIfam" id="NF006605">
    <property type="entry name" value="PRK09162.1"/>
    <property type="match status" value="1"/>
</dbReference>
<dbReference type="Proteomes" id="UP000839052">
    <property type="component" value="Chromosome"/>
</dbReference>
<dbReference type="InterPro" id="IPR029057">
    <property type="entry name" value="PRTase-like"/>
</dbReference>
<dbReference type="Gene3D" id="3.40.50.2020">
    <property type="match status" value="1"/>
</dbReference>
<keyword evidence="4" id="KW-0328">Glycosyltransferase</keyword>